<dbReference type="Proteomes" id="UP001213000">
    <property type="component" value="Unassembled WGS sequence"/>
</dbReference>
<feature type="region of interest" description="Disordered" evidence="1">
    <location>
        <begin position="573"/>
        <end position="638"/>
    </location>
</feature>
<comment type="caution">
    <text evidence="2">The sequence shown here is derived from an EMBL/GenBank/DDBJ whole genome shotgun (WGS) entry which is preliminary data.</text>
</comment>
<sequence>MLDEPWSLRSTTRANKLALTINLLFKQAGIGRNGKSELDIIETPRWTGFARDPKRMYPQPLNFFATRLTIHLSPFLQRPRTSPTLSASPTSSPKSTPVSANTSPTTNTTNCISPTTMVMKRVPSPSAIGLAAVVSSNPRLRSAGQVRTSGLQGVGVAGDSGTRVASLGMSGGPMGGGVGLGAGGARSSPLVESFTPSGLGLSIPSGTNVNNHKKPIAPGPSVSGVAKSIRSSAAQCQAVLDGRGGTEEKSKKPNQGIIINNTAITAAATSLTSAPSSSSACNDYFSSSHSSPLGLSLRDLDHFNFGVGKGICFDRTDLSGGVEPAIHESPVEHRSDRPHKARDSSNNNTGIRDFEPEQFGQLSLADAESRSQVSRTQTQRQQQQRHLTNVPNRIPYSDSSVHPYSDPFVDVPFPLHPEKTFRLHTSPLVGSPLMNSSTVSMKTPSSPSSSLSSSQFDVAPPPSSRPPAASSLASALPASISCPSSFPSASTSRSCSRADGEPGSVLGSVKSARELSSVLSTNFSSPFSVAAEAALSSPSAPTATTQRKGSTVEPEPMLSPNAQRRMRAFINEDMYNSPPSPSSTSSRYSTSPTQRSPSSVMLLSSRVQWLRRSERGDDEGDDDDSRLRESNYSTLCSPSSTPLFYRRATSKIETVLGPRERGIDCVPEKRDYQCSYSKLKMSPSSLTPLEEDKSLDLSTFMDVVGSKKDSSQDTRFEGYSSSGSSNGTVSGNLRDVSSQPLSGLPVTTSPTFVSGTNRDAFGSSGSGAKAVVNTRVGLRRKVTGVSSPLANCVATWESISDKSPLQEDEAGAGVGDGEDCETPMSPLLMRAKDSLLLRDVQRRKKRRVITPSVTEEVEESSAVQPIGAIEGMPVSASAPSRVKWGSLLEADYHAPSSPEATETESLLLDSNEASDFLALTPLTLATQIRLPETPTIGPSTRTASGSRELDEAISPLQLSSPTFPLTAVVRETAWVKAPLAASVSFDLGMLGKHQRACA</sequence>
<feature type="compositionally biased region" description="Polar residues" evidence="1">
    <location>
        <begin position="735"/>
        <end position="750"/>
    </location>
</feature>
<reference evidence="2" key="1">
    <citation type="submission" date="2022-07" db="EMBL/GenBank/DDBJ databases">
        <title>Genome Sequence of Leucocoprinus birnbaumii.</title>
        <authorList>
            <person name="Buettner E."/>
        </authorList>
    </citation>
    <scope>NUCLEOTIDE SEQUENCE</scope>
    <source>
        <strain evidence="2">VT141</strain>
    </source>
</reference>
<accession>A0AAD5VY98</accession>
<feature type="region of interest" description="Disordered" evidence="1">
    <location>
        <begin position="434"/>
        <end position="472"/>
    </location>
</feature>
<feature type="compositionally biased region" description="Low complexity" evidence="1">
    <location>
        <begin position="81"/>
        <end position="112"/>
    </location>
</feature>
<dbReference type="EMBL" id="JANIEX010000123">
    <property type="protein sequence ID" value="KAJ3572900.1"/>
    <property type="molecule type" value="Genomic_DNA"/>
</dbReference>
<feature type="region of interest" description="Disordered" evidence="1">
    <location>
        <begin position="322"/>
        <end position="401"/>
    </location>
</feature>
<organism evidence="2 3">
    <name type="scientific">Leucocoprinus birnbaumii</name>
    <dbReference type="NCBI Taxonomy" id="56174"/>
    <lineage>
        <taxon>Eukaryota</taxon>
        <taxon>Fungi</taxon>
        <taxon>Dikarya</taxon>
        <taxon>Basidiomycota</taxon>
        <taxon>Agaricomycotina</taxon>
        <taxon>Agaricomycetes</taxon>
        <taxon>Agaricomycetidae</taxon>
        <taxon>Agaricales</taxon>
        <taxon>Agaricineae</taxon>
        <taxon>Agaricaceae</taxon>
        <taxon>Leucocoprinus</taxon>
    </lineage>
</organism>
<feature type="compositionally biased region" description="Low complexity" evidence="1">
    <location>
        <begin position="535"/>
        <end position="545"/>
    </location>
</feature>
<feature type="compositionally biased region" description="Low complexity" evidence="1">
    <location>
        <begin position="370"/>
        <end position="385"/>
    </location>
</feature>
<protein>
    <submittedName>
        <fullName evidence="2">Uncharacterized protein</fullName>
    </submittedName>
</protein>
<evidence type="ECO:0000313" key="2">
    <source>
        <dbReference type="EMBL" id="KAJ3572900.1"/>
    </source>
</evidence>
<name>A0AAD5VY98_9AGAR</name>
<keyword evidence="3" id="KW-1185">Reference proteome</keyword>
<feature type="compositionally biased region" description="Basic and acidic residues" evidence="1">
    <location>
        <begin position="705"/>
        <end position="716"/>
    </location>
</feature>
<evidence type="ECO:0000313" key="3">
    <source>
        <dbReference type="Proteomes" id="UP001213000"/>
    </source>
</evidence>
<feature type="compositionally biased region" description="Basic and acidic residues" evidence="1">
    <location>
        <begin position="325"/>
        <end position="335"/>
    </location>
</feature>
<feature type="region of interest" description="Disordered" evidence="1">
    <location>
        <begin position="535"/>
        <end position="561"/>
    </location>
</feature>
<feature type="region of interest" description="Disordered" evidence="1">
    <location>
        <begin position="704"/>
        <end position="750"/>
    </location>
</feature>
<gene>
    <name evidence="2" type="ORF">NP233_g2777</name>
</gene>
<evidence type="ECO:0000256" key="1">
    <source>
        <dbReference type="SAM" id="MobiDB-lite"/>
    </source>
</evidence>
<feature type="compositionally biased region" description="Polar residues" evidence="1">
    <location>
        <begin position="386"/>
        <end position="401"/>
    </location>
</feature>
<feature type="compositionally biased region" description="Low complexity" evidence="1">
    <location>
        <begin position="436"/>
        <end position="454"/>
    </location>
</feature>
<feature type="compositionally biased region" description="Low complexity" evidence="1">
    <location>
        <begin position="582"/>
        <end position="599"/>
    </location>
</feature>
<feature type="compositionally biased region" description="Low complexity" evidence="1">
    <location>
        <begin position="718"/>
        <end position="731"/>
    </location>
</feature>
<feature type="region of interest" description="Disordered" evidence="1">
    <location>
        <begin position="75"/>
        <end position="112"/>
    </location>
</feature>
<proteinExistence type="predicted"/>
<dbReference type="AlphaFoldDB" id="A0AAD5VY98"/>